<dbReference type="InterPro" id="IPR006119">
    <property type="entry name" value="Resolv_N"/>
</dbReference>
<sequence length="239" mass="27630">MDVLEADYGTPPRRSQEYQTRGKPSDFLHHLPALLSLTAVLRIVLYVRVSGRNQARGDNLEHRLQYLRNRLRGLNVEIIAEFTEVGSGWKNERPQLANAITFAREHGAVVVAASVDRFVRHLAYNSDRDEHFVPVVADFQQLMREAGSVRLATCMHPDATPVEVAKEQTKWNPNTGRPKKRKAGSLRDRHKGRLVYDQLRWMCILQIPLRRKAAILKVPVSTVQRWQDMTLEEWYDFTH</sequence>
<keyword evidence="2" id="KW-0472">Membrane</keyword>
<dbReference type="GO" id="GO:0003677">
    <property type="term" value="F:DNA binding"/>
    <property type="evidence" value="ECO:0007669"/>
    <property type="project" value="InterPro"/>
</dbReference>
<dbReference type="Proteomes" id="UP000315700">
    <property type="component" value="Chromosome"/>
</dbReference>
<evidence type="ECO:0000256" key="2">
    <source>
        <dbReference type="SAM" id="Phobius"/>
    </source>
</evidence>
<proteinExistence type="predicted"/>
<dbReference type="SUPFAM" id="SSF53041">
    <property type="entry name" value="Resolvase-like"/>
    <property type="match status" value="1"/>
</dbReference>
<reference evidence="4 5" key="1">
    <citation type="submission" date="2019-02" db="EMBL/GenBank/DDBJ databases">
        <title>Deep-cultivation of Planctomycetes and their phenomic and genomic characterization uncovers novel biology.</title>
        <authorList>
            <person name="Wiegand S."/>
            <person name="Jogler M."/>
            <person name="Boedeker C."/>
            <person name="Pinto D."/>
            <person name="Vollmers J."/>
            <person name="Rivas-Marin E."/>
            <person name="Kohn T."/>
            <person name="Peeters S.H."/>
            <person name="Heuer A."/>
            <person name="Rast P."/>
            <person name="Oberbeckmann S."/>
            <person name="Bunk B."/>
            <person name="Jeske O."/>
            <person name="Meyerdierks A."/>
            <person name="Storesund J.E."/>
            <person name="Kallscheuer N."/>
            <person name="Luecker S."/>
            <person name="Lage O.M."/>
            <person name="Pohl T."/>
            <person name="Merkel B.J."/>
            <person name="Hornburger P."/>
            <person name="Mueller R.-W."/>
            <person name="Bruemmer F."/>
            <person name="Labrenz M."/>
            <person name="Spormann A.M."/>
            <person name="Op den Camp H."/>
            <person name="Overmann J."/>
            <person name="Amann R."/>
            <person name="Jetten M.S.M."/>
            <person name="Mascher T."/>
            <person name="Medema M.H."/>
            <person name="Devos D.P."/>
            <person name="Kaster A.-K."/>
            <person name="Ovreas L."/>
            <person name="Rohde M."/>
            <person name="Galperin M.Y."/>
            <person name="Jogler C."/>
        </authorList>
    </citation>
    <scope>NUCLEOTIDE SEQUENCE [LARGE SCALE GENOMIC DNA]</scope>
    <source>
        <strain evidence="4 5">Pan44</strain>
    </source>
</reference>
<dbReference type="GO" id="GO:0000150">
    <property type="term" value="F:DNA strand exchange activity"/>
    <property type="evidence" value="ECO:0007669"/>
    <property type="project" value="InterPro"/>
</dbReference>
<feature type="region of interest" description="Disordered" evidence="1">
    <location>
        <begin position="1"/>
        <end position="22"/>
    </location>
</feature>
<dbReference type="RefSeq" id="WP_145026483.1">
    <property type="nucleotide sequence ID" value="NZ_CP036271.1"/>
</dbReference>
<dbReference type="KEGG" id="ccos:Pan44_02490"/>
<evidence type="ECO:0000313" key="5">
    <source>
        <dbReference type="Proteomes" id="UP000315700"/>
    </source>
</evidence>
<organism evidence="4 5">
    <name type="scientific">Caulifigura coniformis</name>
    <dbReference type="NCBI Taxonomy" id="2527983"/>
    <lineage>
        <taxon>Bacteria</taxon>
        <taxon>Pseudomonadati</taxon>
        <taxon>Planctomycetota</taxon>
        <taxon>Planctomycetia</taxon>
        <taxon>Planctomycetales</taxon>
        <taxon>Planctomycetaceae</taxon>
        <taxon>Caulifigura</taxon>
    </lineage>
</organism>
<dbReference type="SMART" id="SM00857">
    <property type="entry name" value="Resolvase"/>
    <property type="match status" value="1"/>
</dbReference>
<accession>A0A517S7Y8</accession>
<dbReference type="AlphaFoldDB" id="A0A517S7Y8"/>
<dbReference type="InterPro" id="IPR036162">
    <property type="entry name" value="Resolvase-like_N_sf"/>
</dbReference>
<keyword evidence="5" id="KW-1185">Reference proteome</keyword>
<dbReference type="Gene3D" id="3.40.50.1390">
    <property type="entry name" value="Resolvase, N-terminal catalytic domain"/>
    <property type="match status" value="1"/>
</dbReference>
<dbReference type="InParanoid" id="A0A517S7Y8"/>
<keyword evidence="2" id="KW-1133">Transmembrane helix</keyword>
<name>A0A517S7Y8_9PLAN</name>
<keyword evidence="2" id="KW-0812">Transmembrane</keyword>
<feature type="transmembrane region" description="Helical" evidence="2">
    <location>
        <begin position="27"/>
        <end position="47"/>
    </location>
</feature>
<dbReference type="EMBL" id="CP036271">
    <property type="protein sequence ID" value="QDT52240.1"/>
    <property type="molecule type" value="Genomic_DNA"/>
</dbReference>
<evidence type="ECO:0000256" key="1">
    <source>
        <dbReference type="SAM" id="MobiDB-lite"/>
    </source>
</evidence>
<dbReference type="Pfam" id="PF00239">
    <property type="entry name" value="Resolvase"/>
    <property type="match status" value="1"/>
</dbReference>
<dbReference type="CDD" id="cd00338">
    <property type="entry name" value="Ser_Recombinase"/>
    <property type="match status" value="1"/>
</dbReference>
<feature type="domain" description="Resolvase/invertase-type recombinase catalytic" evidence="3">
    <location>
        <begin position="43"/>
        <end position="171"/>
    </location>
</feature>
<evidence type="ECO:0000313" key="4">
    <source>
        <dbReference type="EMBL" id="QDT52240.1"/>
    </source>
</evidence>
<dbReference type="OrthoDB" id="2290206at2"/>
<gene>
    <name evidence="4" type="ORF">Pan44_02490</name>
</gene>
<evidence type="ECO:0000259" key="3">
    <source>
        <dbReference type="SMART" id="SM00857"/>
    </source>
</evidence>
<protein>
    <recommendedName>
        <fullName evidence="3">Resolvase/invertase-type recombinase catalytic domain-containing protein</fullName>
    </recommendedName>
</protein>